<dbReference type="Proteomes" id="UP000766570">
    <property type="component" value="Unassembled WGS sequence"/>
</dbReference>
<evidence type="ECO:0000313" key="3">
    <source>
        <dbReference type="Proteomes" id="UP000766570"/>
    </source>
</evidence>
<comment type="caution">
    <text evidence="2">The sequence shown here is derived from an EMBL/GenBank/DDBJ whole genome shotgun (WGS) entry which is preliminary data.</text>
</comment>
<proteinExistence type="predicted"/>
<reference evidence="2 3" key="1">
    <citation type="submission" date="2021-03" db="EMBL/GenBank/DDBJ databases">
        <title>Sequencing the genomes of 1000 actinobacteria strains.</title>
        <authorList>
            <person name="Klenk H.-P."/>
        </authorList>
    </citation>
    <scope>NUCLEOTIDE SEQUENCE [LARGE SCALE GENOMIC DNA]</scope>
    <source>
        <strain evidence="2 3">DSM 15454</strain>
    </source>
</reference>
<dbReference type="EMBL" id="JAGIOE010000001">
    <property type="protein sequence ID" value="MBP2374639.1"/>
    <property type="molecule type" value="Genomic_DNA"/>
</dbReference>
<evidence type="ECO:0000256" key="1">
    <source>
        <dbReference type="SAM" id="MobiDB-lite"/>
    </source>
</evidence>
<gene>
    <name evidence="2" type="ORF">JOF46_002551</name>
</gene>
<dbReference type="RefSeq" id="WP_209907652.1">
    <property type="nucleotide sequence ID" value="NZ_JAGIOE010000001.1"/>
</dbReference>
<evidence type="ECO:0000313" key="2">
    <source>
        <dbReference type="EMBL" id="MBP2374639.1"/>
    </source>
</evidence>
<protein>
    <submittedName>
        <fullName evidence="2">Uncharacterized protein</fullName>
    </submittedName>
</protein>
<accession>A0ABS4WEJ7</accession>
<name>A0ABS4WEJ7_9MICC</name>
<feature type="region of interest" description="Disordered" evidence="1">
    <location>
        <begin position="1"/>
        <end position="45"/>
    </location>
</feature>
<sequence>MAKTADPGSAGGRARETAAGPGADPGSTRGVPAGGRDAAQTKAKV</sequence>
<keyword evidence="3" id="KW-1185">Reference proteome</keyword>
<organism evidence="2 3">
    <name type="scientific">Paeniglutamicibacter psychrophenolicus</name>
    <dbReference type="NCBI Taxonomy" id="257454"/>
    <lineage>
        <taxon>Bacteria</taxon>
        <taxon>Bacillati</taxon>
        <taxon>Actinomycetota</taxon>
        <taxon>Actinomycetes</taxon>
        <taxon>Micrococcales</taxon>
        <taxon>Micrococcaceae</taxon>
        <taxon>Paeniglutamicibacter</taxon>
    </lineage>
</organism>